<dbReference type="InterPro" id="IPR019465">
    <property type="entry name" value="Cog5"/>
</dbReference>
<dbReference type="GO" id="GO:0000139">
    <property type="term" value="C:Golgi membrane"/>
    <property type="evidence" value="ECO:0007669"/>
    <property type="project" value="UniProtKB-SubCell"/>
</dbReference>
<dbReference type="VEuPathDB" id="FungiDB:AB675_7887"/>
<protein>
    <recommendedName>
        <fullName evidence="2">Conserved oligomeric Golgi complex subunit 5</fullName>
    </recommendedName>
</protein>
<evidence type="ECO:0000259" key="8">
    <source>
        <dbReference type="Pfam" id="PF20649"/>
    </source>
</evidence>
<evidence type="ECO:0000256" key="1">
    <source>
        <dbReference type="ARBA" id="ARBA00004395"/>
    </source>
</evidence>
<dbReference type="Pfam" id="PF20649">
    <property type="entry name" value="COG5_C"/>
    <property type="match status" value="1"/>
</dbReference>
<keyword evidence="10" id="KW-1185">Reference proteome</keyword>
<comment type="caution">
    <text evidence="9">The sequence shown here is derived from an EMBL/GenBank/DDBJ whole genome shotgun (WGS) entry which is preliminary data.</text>
</comment>
<dbReference type="STRING" id="1664694.A0A0N0NN66"/>
<reference evidence="9 10" key="1">
    <citation type="submission" date="2015-06" db="EMBL/GenBank/DDBJ databases">
        <title>Draft genome of the ant-associated black yeast Phialophora attae CBS 131958.</title>
        <authorList>
            <person name="Moreno L.F."/>
            <person name="Stielow B.J."/>
            <person name="de Hoog S."/>
            <person name="Vicente V.A."/>
            <person name="Weiss V.A."/>
            <person name="de Vries M."/>
            <person name="Cruz L.M."/>
            <person name="Souza E.M."/>
        </authorList>
    </citation>
    <scope>NUCLEOTIDE SEQUENCE [LARGE SCALE GENOMIC DNA]</scope>
    <source>
        <strain evidence="9 10">CBS 131958</strain>
    </source>
</reference>
<dbReference type="RefSeq" id="XP_018000982.1">
    <property type="nucleotide sequence ID" value="XM_018148289.1"/>
</dbReference>
<accession>A0A0N0NN66</accession>
<dbReference type="GO" id="GO:0006891">
    <property type="term" value="P:intra-Golgi vesicle-mediated transport"/>
    <property type="evidence" value="ECO:0007669"/>
    <property type="project" value="InterPro"/>
</dbReference>
<dbReference type="OrthoDB" id="18786at2759"/>
<feature type="region of interest" description="Disordered" evidence="6">
    <location>
        <begin position="347"/>
        <end position="366"/>
    </location>
</feature>
<dbReference type="PANTHER" id="PTHR13228">
    <property type="entry name" value="CONSERVED OLIGOMERIC GOLGI COMPLEX COMPONENT 5"/>
    <property type="match status" value="1"/>
</dbReference>
<comment type="subcellular location">
    <subcellularLocation>
        <location evidence="1">Golgi apparatus membrane</location>
        <topology evidence="1">Peripheral membrane protein</topology>
    </subcellularLocation>
</comment>
<dbReference type="AlphaFoldDB" id="A0A0N0NN66"/>
<dbReference type="Pfam" id="PF10392">
    <property type="entry name" value="COG5_N"/>
    <property type="match status" value="1"/>
</dbReference>
<dbReference type="InterPro" id="IPR048485">
    <property type="entry name" value="COG5_helical"/>
</dbReference>
<gene>
    <name evidence="9" type="ORF">AB675_7887</name>
</gene>
<name>A0A0N0NN66_9EURO</name>
<keyword evidence="4" id="KW-0472">Membrane</keyword>
<evidence type="ECO:0000313" key="10">
    <source>
        <dbReference type="Proteomes" id="UP000038010"/>
    </source>
</evidence>
<dbReference type="InterPro" id="IPR049176">
    <property type="entry name" value="COG5_N"/>
</dbReference>
<sequence length="478" mass="52546">MATADQEGSTSSYIDIDALTAANFSPHEHAAALVQRTNNASDANVDLSTALSRVLFDVQEIDSHIHTLTSRSAIDILDYTKTQNEAAQRILTRVEDERQRLNARFARLEKEVAERYDRAVEAKISASRSWEVLRLGRLVQRIVNVARQFETALSDSGLGSSRAGKEDHRALLRACTILLSFKELIGGPDGVDLSRINLVRSLRGRVFEDGEARLLDYARRTVREFSVSSLIGPSAASTTFKDAEDNRSRFTSAAHMLYVLSPAPRIDGKAMRKADFEPEYLLRALQSYLQSAITSSSAAIGRALAQLPTLEKTTIEVSARCQNIVALEALLQSIQAPEHPLLQKELEQKEQAAEDDDEDHLSFEDGREGSDNLLTPLLTSLDTASLPSYFWRSLAASLGTRVQEILNRGGISARTLRSQRDTVRSEIRECVLRGSKMPASVLGGTGSQESIVGNWEREAAVMVGAVMGPLDGDGRYSQ</sequence>
<proteinExistence type="predicted"/>
<evidence type="ECO:0000259" key="7">
    <source>
        <dbReference type="Pfam" id="PF10392"/>
    </source>
</evidence>
<dbReference type="GO" id="GO:0017119">
    <property type="term" value="C:Golgi transport complex"/>
    <property type="evidence" value="ECO:0007669"/>
    <property type="project" value="InterPro"/>
</dbReference>
<evidence type="ECO:0000256" key="5">
    <source>
        <dbReference type="SAM" id="Coils"/>
    </source>
</evidence>
<organism evidence="9 10">
    <name type="scientific">Cyphellophora attinorum</name>
    <dbReference type="NCBI Taxonomy" id="1664694"/>
    <lineage>
        <taxon>Eukaryota</taxon>
        <taxon>Fungi</taxon>
        <taxon>Dikarya</taxon>
        <taxon>Ascomycota</taxon>
        <taxon>Pezizomycotina</taxon>
        <taxon>Eurotiomycetes</taxon>
        <taxon>Chaetothyriomycetidae</taxon>
        <taxon>Chaetothyriales</taxon>
        <taxon>Cyphellophoraceae</taxon>
        <taxon>Cyphellophora</taxon>
    </lineage>
</organism>
<feature type="coiled-coil region" evidence="5">
    <location>
        <begin position="84"/>
        <end position="118"/>
    </location>
</feature>
<evidence type="ECO:0000256" key="3">
    <source>
        <dbReference type="ARBA" id="ARBA00023034"/>
    </source>
</evidence>
<feature type="domain" description="Conserved oligomeric Golgi complex subunit 5 N-terminal" evidence="7">
    <location>
        <begin position="20"/>
        <end position="148"/>
    </location>
</feature>
<dbReference type="Proteomes" id="UP000038010">
    <property type="component" value="Unassembled WGS sequence"/>
</dbReference>
<evidence type="ECO:0000256" key="6">
    <source>
        <dbReference type="SAM" id="MobiDB-lite"/>
    </source>
</evidence>
<dbReference type="PANTHER" id="PTHR13228:SF3">
    <property type="entry name" value="CONSERVED OLIGOMERIC GOLGI COMPLEX SUBUNIT 5"/>
    <property type="match status" value="1"/>
</dbReference>
<keyword evidence="3" id="KW-0333">Golgi apparatus</keyword>
<keyword evidence="5" id="KW-0175">Coiled coil</keyword>
<feature type="domain" description="Conserved oligomeric Golgi complex subunit 5 helical" evidence="8">
    <location>
        <begin position="216"/>
        <end position="424"/>
    </location>
</feature>
<evidence type="ECO:0000256" key="4">
    <source>
        <dbReference type="ARBA" id="ARBA00023136"/>
    </source>
</evidence>
<evidence type="ECO:0000256" key="2">
    <source>
        <dbReference type="ARBA" id="ARBA00020974"/>
    </source>
</evidence>
<evidence type="ECO:0000313" key="9">
    <source>
        <dbReference type="EMBL" id="KPI41019.1"/>
    </source>
</evidence>
<dbReference type="EMBL" id="LFJN01000010">
    <property type="protein sequence ID" value="KPI41019.1"/>
    <property type="molecule type" value="Genomic_DNA"/>
</dbReference>
<dbReference type="GeneID" id="28740169"/>